<evidence type="ECO:0000259" key="10">
    <source>
        <dbReference type="PROSITE" id="PS51790"/>
    </source>
</evidence>
<dbReference type="FunFam" id="2.170.150.20:FF:000001">
    <property type="entry name" value="Peptide methionine sulfoxide reductase MsrB"/>
    <property type="match status" value="1"/>
</dbReference>
<evidence type="ECO:0000256" key="6">
    <source>
        <dbReference type="ARBA" id="ARBA00023002"/>
    </source>
</evidence>
<feature type="domain" description="MsrB" evidence="10">
    <location>
        <begin position="7"/>
        <end position="129"/>
    </location>
</feature>
<dbReference type="EMBL" id="SMGD01000013">
    <property type="protein sequence ID" value="TCK52045.1"/>
    <property type="molecule type" value="Genomic_DNA"/>
</dbReference>
<evidence type="ECO:0000256" key="8">
    <source>
        <dbReference type="ARBA" id="ARBA00075819"/>
    </source>
</evidence>
<dbReference type="RefSeq" id="WP_131912951.1">
    <property type="nucleotide sequence ID" value="NZ_OU594967.1"/>
</dbReference>
<organism evidence="11 12">
    <name type="scientific">Celerinatantimonas diazotrophica</name>
    <dbReference type="NCBI Taxonomy" id="412034"/>
    <lineage>
        <taxon>Bacteria</taxon>
        <taxon>Pseudomonadati</taxon>
        <taxon>Pseudomonadota</taxon>
        <taxon>Gammaproteobacteria</taxon>
        <taxon>Celerinatantimonadaceae</taxon>
        <taxon>Celerinatantimonas</taxon>
    </lineage>
</organism>
<keyword evidence="4 9" id="KW-0479">Metal-binding</keyword>
<evidence type="ECO:0000256" key="4">
    <source>
        <dbReference type="ARBA" id="ARBA00022723"/>
    </source>
</evidence>
<dbReference type="GO" id="GO:0005737">
    <property type="term" value="C:cytoplasm"/>
    <property type="evidence" value="ECO:0007669"/>
    <property type="project" value="TreeGrafter"/>
</dbReference>
<gene>
    <name evidence="9" type="primary">msrB</name>
    <name evidence="11" type="ORF">EV690_2145</name>
</gene>
<dbReference type="Proteomes" id="UP000295565">
    <property type="component" value="Unassembled WGS sequence"/>
</dbReference>
<dbReference type="PROSITE" id="PS51790">
    <property type="entry name" value="MSRB"/>
    <property type="match status" value="1"/>
</dbReference>
<evidence type="ECO:0000256" key="3">
    <source>
        <dbReference type="ARBA" id="ARBA00021130"/>
    </source>
</evidence>
<dbReference type="GO" id="GO:0030091">
    <property type="term" value="P:protein repair"/>
    <property type="evidence" value="ECO:0007669"/>
    <property type="project" value="InterPro"/>
</dbReference>
<dbReference type="SUPFAM" id="SSF51316">
    <property type="entry name" value="Mss4-like"/>
    <property type="match status" value="1"/>
</dbReference>
<dbReference type="AlphaFoldDB" id="A0A4R1JLU7"/>
<comment type="similarity">
    <text evidence="1 9">Belongs to the MsrB Met sulfoxide reductase family.</text>
</comment>
<dbReference type="PANTHER" id="PTHR10173">
    <property type="entry name" value="METHIONINE SULFOXIDE REDUCTASE"/>
    <property type="match status" value="1"/>
</dbReference>
<dbReference type="InterPro" id="IPR011057">
    <property type="entry name" value="Mss4-like_sf"/>
</dbReference>
<evidence type="ECO:0000256" key="1">
    <source>
        <dbReference type="ARBA" id="ARBA00007174"/>
    </source>
</evidence>
<evidence type="ECO:0000256" key="7">
    <source>
        <dbReference type="ARBA" id="ARBA00048488"/>
    </source>
</evidence>
<comment type="catalytic activity">
    <reaction evidence="7 9">
        <text>L-methionyl-[protein] + [thioredoxin]-disulfide + H2O = L-methionyl-(R)-S-oxide-[protein] + [thioredoxin]-dithiol</text>
        <dbReference type="Rhea" id="RHEA:24164"/>
        <dbReference type="Rhea" id="RHEA-COMP:10698"/>
        <dbReference type="Rhea" id="RHEA-COMP:10700"/>
        <dbReference type="Rhea" id="RHEA-COMP:12313"/>
        <dbReference type="Rhea" id="RHEA-COMP:12314"/>
        <dbReference type="ChEBI" id="CHEBI:15377"/>
        <dbReference type="ChEBI" id="CHEBI:16044"/>
        <dbReference type="ChEBI" id="CHEBI:29950"/>
        <dbReference type="ChEBI" id="CHEBI:45764"/>
        <dbReference type="ChEBI" id="CHEBI:50058"/>
        <dbReference type="EC" id="1.8.4.12"/>
    </reaction>
</comment>
<dbReference type="GO" id="GO:0006979">
    <property type="term" value="P:response to oxidative stress"/>
    <property type="evidence" value="ECO:0007669"/>
    <property type="project" value="InterPro"/>
</dbReference>
<evidence type="ECO:0000313" key="12">
    <source>
        <dbReference type="Proteomes" id="UP000295565"/>
    </source>
</evidence>
<dbReference type="EC" id="1.8.4.12" evidence="2 9"/>
<evidence type="ECO:0000256" key="5">
    <source>
        <dbReference type="ARBA" id="ARBA00022833"/>
    </source>
</evidence>
<proteinExistence type="inferred from homology"/>
<protein>
    <recommendedName>
        <fullName evidence="3 9">Peptide methionine sulfoxide reductase MsrB</fullName>
        <ecNumber evidence="2 9">1.8.4.12</ecNumber>
    </recommendedName>
    <alternativeName>
        <fullName evidence="8 9">Peptide-methionine (R)-S-oxide reductase</fullName>
    </alternativeName>
</protein>
<dbReference type="GO" id="GO:0033743">
    <property type="term" value="F:peptide-methionine (R)-S-oxide reductase activity"/>
    <property type="evidence" value="ECO:0007669"/>
    <property type="project" value="UniProtKB-UniRule"/>
</dbReference>
<dbReference type="NCBIfam" id="TIGR00357">
    <property type="entry name" value="peptide-methionine (R)-S-oxide reductase MsrB"/>
    <property type="match status" value="1"/>
</dbReference>
<dbReference type="Pfam" id="PF01641">
    <property type="entry name" value="SelR"/>
    <property type="match status" value="1"/>
</dbReference>
<keyword evidence="12" id="KW-1185">Reference proteome</keyword>
<feature type="binding site" evidence="9">
    <location>
        <position position="49"/>
    </location>
    <ligand>
        <name>Zn(2+)</name>
        <dbReference type="ChEBI" id="CHEBI:29105"/>
    </ligand>
</feature>
<dbReference type="GO" id="GO:0008270">
    <property type="term" value="F:zinc ion binding"/>
    <property type="evidence" value="ECO:0007669"/>
    <property type="project" value="UniProtKB-UniRule"/>
</dbReference>
<reference evidence="11 12" key="1">
    <citation type="submission" date="2019-03" db="EMBL/GenBank/DDBJ databases">
        <title>Genomic Encyclopedia of Type Strains, Phase IV (KMG-IV): sequencing the most valuable type-strain genomes for metagenomic binning, comparative biology and taxonomic classification.</title>
        <authorList>
            <person name="Goeker M."/>
        </authorList>
    </citation>
    <scope>NUCLEOTIDE SEQUENCE [LARGE SCALE GENOMIC DNA]</scope>
    <source>
        <strain evidence="11 12">DSM 18577</strain>
    </source>
</reference>
<dbReference type="PANTHER" id="PTHR10173:SF52">
    <property type="entry name" value="METHIONINE-R-SULFOXIDE REDUCTASE B1"/>
    <property type="match status" value="1"/>
</dbReference>
<comment type="cofactor">
    <cofactor evidence="9">
        <name>Zn(2+)</name>
        <dbReference type="ChEBI" id="CHEBI:29105"/>
    </cofactor>
    <text evidence="9">Binds 1 zinc ion per subunit. The zinc ion is important for the structural integrity of the protein.</text>
</comment>
<evidence type="ECO:0000313" key="11">
    <source>
        <dbReference type="EMBL" id="TCK52045.1"/>
    </source>
</evidence>
<feature type="binding site" evidence="9">
    <location>
        <position position="46"/>
    </location>
    <ligand>
        <name>Zn(2+)</name>
        <dbReference type="ChEBI" id="CHEBI:29105"/>
    </ligand>
</feature>
<accession>A0A4R1JLU7</accession>
<feature type="active site" description="Nucleophile" evidence="9">
    <location>
        <position position="118"/>
    </location>
</feature>
<dbReference type="HAMAP" id="MF_01400">
    <property type="entry name" value="MsrB"/>
    <property type="match status" value="1"/>
</dbReference>
<name>A0A4R1JLU7_9GAMM</name>
<sequence>MSDEKTQQQWQAELDPETFRVCRQGGTEAPFSGSLLHNRQSGYYHCACCHQPLFYSDAKFDSACGWPSFDKPISEQSVQYIEDFSHGMHRIEVRCNHCSAHLGHVFEDGPTETGQRYCINSVSMSFESDQTKD</sequence>
<dbReference type="InterPro" id="IPR002579">
    <property type="entry name" value="Met_Sox_Rdtase_MsrB_dom"/>
</dbReference>
<comment type="caution">
    <text evidence="11">The sequence shown here is derived from an EMBL/GenBank/DDBJ whole genome shotgun (WGS) entry which is preliminary data.</text>
</comment>
<feature type="binding site" evidence="9">
    <location>
        <position position="95"/>
    </location>
    <ligand>
        <name>Zn(2+)</name>
        <dbReference type="ChEBI" id="CHEBI:29105"/>
    </ligand>
</feature>
<dbReference type="OrthoDB" id="9785497at2"/>
<keyword evidence="6 9" id="KW-0560">Oxidoreductase</keyword>
<keyword evidence="5 9" id="KW-0862">Zinc</keyword>
<feature type="binding site" evidence="9">
    <location>
        <position position="98"/>
    </location>
    <ligand>
        <name>Zn(2+)</name>
        <dbReference type="ChEBI" id="CHEBI:29105"/>
    </ligand>
</feature>
<evidence type="ECO:0000256" key="2">
    <source>
        <dbReference type="ARBA" id="ARBA00012499"/>
    </source>
</evidence>
<dbReference type="Gene3D" id="2.170.150.20">
    <property type="entry name" value="Peptide methionine sulfoxide reductase"/>
    <property type="match status" value="1"/>
</dbReference>
<evidence type="ECO:0000256" key="9">
    <source>
        <dbReference type="HAMAP-Rule" id="MF_01400"/>
    </source>
</evidence>
<dbReference type="InterPro" id="IPR028427">
    <property type="entry name" value="Met_Sox_Rdtase_MsrB"/>
</dbReference>